<gene>
    <name evidence="10" type="ORF">J7I43_19915</name>
</gene>
<evidence type="ECO:0000313" key="10">
    <source>
        <dbReference type="EMBL" id="MBO9154501.1"/>
    </source>
</evidence>
<protein>
    <submittedName>
        <fullName evidence="10">TonB-dependent receptor</fullName>
    </submittedName>
</protein>
<dbReference type="SUPFAM" id="SSF56935">
    <property type="entry name" value="Porins"/>
    <property type="match status" value="1"/>
</dbReference>
<dbReference type="InterPro" id="IPR023996">
    <property type="entry name" value="TonB-dep_OMP_SusC/RagA"/>
</dbReference>
<evidence type="ECO:0000256" key="1">
    <source>
        <dbReference type="ARBA" id="ARBA00004571"/>
    </source>
</evidence>
<keyword evidence="6 7" id="KW-0998">Cell outer membrane</keyword>
<dbReference type="Proteomes" id="UP000679126">
    <property type="component" value="Unassembled WGS sequence"/>
</dbReference>
<evidence type="ECO:0000313" key="11">
    <source>
        <dbReference type="Proteomes" id="UP000679126"/>
    </source>
</evidence>
<keyword evidence="10" id="KW-0675">Receptor</keyword>
<organism evidence="10 11">
    <name type="scientific">Chitinophaga chungangae</name>
    <dbReference type="NCBI Taxonomy" id="2821488"/>
    <lineage>
        <taxon>Bacteria</taxon>
        <taxon>Pseudomonadati</taxon>
        <taxon>Bacteroidota</taxon>
        <taxon>Chitinophagia</taxon>
        <taxon>Chitinophagales</taxon>
        <taxon>Chitinophagaceae</taxon>
        <taxon>Chitinophaga</taxon>
    </lineage>
</organism>
<evidence type="ECO:0000256" key="3">
    <source>
        <dbReference type="ARBA" id="ARBA00022452"/>
    </source>
</evidence>
<dbReference type="Pfam" id="PF13715">
    <property type="entry name" value="CarbopepD_reg_2"/>
    <property type="match status" value="1"/>
</dbReference>
<dbReference type="Gene3D" id="2.170.130.10">
    <property type="entry name" value="TonB-dependent receptor, plug domain"/>
    <property type="match status" value="1"/>
</dbReference>
<dbReference type="NCBIfam" id="TIGR04057">
    <property type="entry name" value="SusC_RagA_signa"/>
    <property type="match status" value="1"/>
</dbReference>
<dbReference type="InterPro" id="IPR012910">
    <property type="entry name" value="Plug_dom"/>
</dbReference>
<comment type="subcellular location">
    <subcellularLocation>
        <location evidence="1 7">Cell outer membrane</location>
        <topology evidence="1 7">Multi-pass membrane protein</topology>
    </subcellularLocation>
</comment>
<sequence>MERKCIHFFAALLLAMCIALTLPFSSYAQAQPVVTGLVVEKGTNTAMKGVTVTVKNSNRKTYTGDDGRYSINAGPADILVFTFISMEAVEENVAGRSTVNITMQTKESALGEVVVIGYNTIRKKDLTGAVGQANVKDMSKAPVASFTEALAGRVAGVQVSSADGQPGAGVNIVIRGPGSLTQDVAPLYVIDGFPVEDLDPATLNMDDIESLSILKDASSTAIYGSRAANGVVLIQTKRGRAGKPTISFGVSTGFQLERKKMELMSPYEYIKYQLERFPSTSEGWRYLAEGKTLEDYKNVKGEDFQDYVFTRGKVDIYNLAIRGGNEQTKYSVSGSLFDQDGIIINTGLKRYTARIGLDHTVSKRIKVGFTAGYSDVTTWGQPISSTPTSSTSSYVMFRTWAYRPIGFPDSDVNLVEEDADGTSVNASDFRINPVRDLENQYQYNYNKQFEGLGNVSVDIIDGLVLKVSGGVRRNNYQYDKFFNSKTTKGSPTNPNNQDGVNGSILHTETSSWSNENTLTYTKTIREKHTLTALGLLSFQKNELSSDGYSSRLLPNEKLGIAGLNDGVAYNPVATRSLNSRQSYGGRIDYNYDSRYMLTLTFRADGSSKFAPANRWGYFPGAAVAWNMQNERFFEDAKRIVSTSKLRGSFGVVGNDRVGDFSYISALTTNINGYSFQNATPLLMVYQSNLGNVDLTWERTTSTDIGYELGLFNNRIELTADVYKRTTDNLLLNAQLPPTIGFSSAYKNIGKIENKGLELTLNAGVISTKDFSWESSINISFNKNKVLALTEGQRSLDNAVSTDVNYSDNLYTSEIGKPSGMMVGYIWEGNYQYSDFDNPAPDVYVLKPDVPANGRPRNTIRPGDIKYRDLNGDGNVNADDKTIIGRGQPIHTGGFVNNFRYKGFSLNVFFQWSYGADIYNANRITFEGNTNGRRNMNQFASYVNRWTPENQTNEHFRAGGEGVIGYHSSKYLEDGSYLRLKTLSLDYSLPSALLKKVYMSNLSLNVAMQNLFTWTKYTGLDPEVSTRGNILTPGYDYSAYPQARTITFGLKANF</sequence>
<evidence type="ECO:0000256" key="4">
    <source>
        <dbReference type="ARBA" id="ARBA00022692"/>
    </source>
</evidence>
<evidence type="ECO:0000259" key="9">
    <source>
        <dbReference type="Pfam" id="PF07715"/>
    </source>
</evidence>
<dbReference type="InterPro" id="IPR008969">
    <property type="entry name" value="CarboxyPept-like_regulatory"/>
</dbReference>
<keyword evidence="8" id="KW-0732">Signal</keyword>
<keyword evidence="4 7" id="KW-0812">Transmembrane</keyword>
<dbReference type="PROSITE" id="PS52016">
    <property type="entry name" value="TONB_DEPENDENT_REC_3"/>
    <property type="match status" value="1"/>
</dbReference>
<evidence type="ECO:0000256" key="6">
    <source>
        <dbReference type="ARBA" id="ARBA00023237"/>
    </source>
</evidence>
<reference evidence="11" key="1">
    <citation type="submission" date="2021-03" db="EMBL/GenBank/DDBJ databases">
        <title>Assistant Professor.</title>
        <authorList>
            <person name="Huq M.A."/>
        </authorList>
    </citation>
    <scope>NUCLEOTIDE SEQUENCE [LARGE SCALE GENOMIC DNA]</scope>
    <source>
        <strain evidence="11">MAH-28</strain>
    </source>
</reference>
<dbReference type="InterPro" id="IPR036942">
    <property type="entry name" value="Beta-barrel_TonB_sf"/>
</dbReference>
<comment type="caution">
    <text evidence="10">The sequence shown here is derived from an EMBL/GenBank/DDBJ whole genome shotgun (WGS) entry which is preliminary data.</text>
</comment>
<proteinExistence type="inferred from homology"/>
<dbReference type="InterPro" id="IPR039426">
    <property type="entry name" value="TonB-dep_rcpt-like"/>
</dbReference>
<comment type="similarity">
    <text evidence="7">Belongs to the TonB-dependent receptor family.</text>
</comment>
<evidence type="ECO:0000256" key="8">
    <source>
        <dbReference type="SAM" id="SignalP"/>
    </source>
</evidence>
<dbReference type="Gene3D" id="2.60.40.1120">
    <property type="entry name" value="Carboxypeptidase-like, regulatory domain"/>
    <property type="match status" value="1"/>
</dbReference>
<dbReference type="InterPro" id="IPR023997">
    <property type="entry name" value="TonB-dep_OMP_SusC/RagA_CS"/>
</dbReference>
<evidence type="ECO:0000256" key="5">
    <source>
        <dbReference type="ARBA" id="ARBA00023136"/>
    </source>
</evidence>
<name>A0ABS3YII6_9BACT</name>
<evidence type="ECO:0000256" key="7">
    <source>
        <dbReference type="PROSITE-ProRule" id="PRU01360"/>
    </source>
</evidence>
<dbReference type="InterPro" id="IPR037066">
    <property type="entry name" value="Plug_dom_sf"/>
</dbReference>
<dbReference type="SUPFAM" id="SSF49464">
    <property type="entry name" value="Carboxypeptidase regulatory domain-like"/>
    <property type="match status" value="1"/>
</dbReference>
<dbReference type="Gene3D" id="2.40.170.20">
    <property type="entry name" value="TonB-dependent receptor, beta-barrel domain"/>
    <property type="match status" value="1"/>
</dbReference>
<dbReference type="EMBL" id="JAGHKP010000004">
    <property type="protein sequence ID" value="MBO9154501.1"/>
    <property type="molecule type" value="Genomic_DNA"/>
</dbReference>
<evidence type="ECO:0000256" key="2">
    <source>
        <dbReference type="ARBA" id="ARBA00022448"/>
    </source>
</evidence>
<keyword evidence="3 7" id="KW-1134">Transmembrane beta strand</keyword>
<accession>A0ABS3YII6</accession>
<feature type="domain" description="TonB-dependent receptor plug" evidence="9">
    <location>
        <begin position="123"/>
        <end position="231"/>
    </location>
</feature>
<keyword evidence="5 7" id="KW-0472">Membrane</keyword>
<dbReference type="NCBIfam" id="TIGR04056">
    <property type="entry name" value="OMP_RagA_SusC"/>
    <property type="match status" value="1"/>
</dbReference>
<feature type="chain" id="PRO_5045128233" evidence="8">
    <location>
        <begin position="31"/>
        <end position="1053"/>
    </location>
</feature>
<feature type="signal peptide" evidence="8">
    <location>
        <begin position="1"/>
        <end position="30"/>
    </location>
</feature>
<keyword evidence="11" id="KW-1185">Reference proteome</keyword>
<dbReference type="Pfam" id="PF07715">
    <property type="entry name" value="Plug"/>
    <property type="match status" value="1"/>
</dbReference>
<keyword evidence="2 7" id="KW-0813">Transport</keyword>